<gene>
    <name evidence="1" type="ORF">COA71_03405</name>
</gene>
<reference evidence="2" key="1">
    <citation type="submission" date="2017-08" db="EMBL/GenBank/DDBJ databases">
        <title>A dynamic microbial community with high functional redundancy inhabits the cold, oxic subseafloor aquifer.</title>
        <authorList>
            <person name="Tully B.J."/>
            <person name="Wheat C.G."/>
            <person name="Glazer B.T."/>
            <person name="Huber J.A."/>
        </authorList>
    </citation>
    <scope>NUCLEOTIDE SEQUENCE [LARGE SCALE GENOMIC DNA]</scope>
</reference>
<name>A0A2A5CFM4_9GAMM</name>
<accession>A0A2A5CFM4</accession>
<dbReference type="GO" id="GO:0016603">
    <property type="term" value="F:glutaminyl-peptide cyclotransferase activity"/>
    <property type="evidence" value="ECO:0007669"/>
    <property type="project" value="InterPro"/>
</dbReference>
<organism evidence="1 2">
    <name type="scientific">SAR86 cluster bacterium</name>
    <dbReference type="NCBI Taxonomy" id="2030880"/>
    <lineage>
        <taxon>Bacteria</taxon>
        <taxon>Pseudomonadati</taxon>
        <taxon>Pseudomonadota</taxon>
        <taxon>Gammaproteobacteria</taxon>
        <taxon>SAR86 cluster</taxon>
    </lineage>
</organism>
<dbReference type="InterPro" id="IPR015943">
    <property type="entry name" value="WD40/YVTN_repeat-like_dom_sf"/>
</dbReference>
<sequence length="264" mass="29820">MQGKVIKPRYIQVSLALVILAIALFFGLPISPSSGEVPVFQAEIVNQYPHDSNAFTQGLAFVDGKLYEGTGQRGQSALRLLDLETGDLLQRKNLERRYFGEGITILDDKIYQLTWVSNVGFVYDKESFAQLSSFYVPGEGWGLTHDSEYLIVSDGTSYLRFLDTETLSEVKRIQVTDDAGAVNNINELEYINGEIWANIWYQDYIVRIDPNSGVVNSRVDLTGLYTARRNREAVLNGIAWDADNERLFVTGKLWPSLYEIEVLE</sequence>
<keyword evidence="1" id="KW-0808">Transferase</keyword>
<dbReference type="PANTHER" id="PTHR31270:SF1">
    <property type="entry name" value="GLUTAMINYL-PEPTIDE CYCLOTRANSFERASE"/>
    <property type="match status" value="1"/>
</dbReference>
<dbReference type="Pfam" id="PF05096">
    <property type="entry name" value="Glu_cyclase_2"/>
    <property type="match status" value="1"/>
</dbReference>
<protein>
    <submittedName>
        <fullName evidence="1">Glutamine cyclotransferase</fullName>
    </submittedName>
</protein>
<dbReference type="InterPro" id="IPR011044">
    <property type="entry name" value="Quino_amine_DH_bsu"/>
</dbReference>
<dbReference type="PANTHER" id="PTHR31270">
    <property type="entry name" value="GLUTAMINYL-PEPTIDE CYCLOTRANSFERASE"/>
    <property type="match status" value="1"/>
</dbReference>
<dbReference type="Proteomes" id="UP000228987">
    <property type="component" value="Unassembled WGS sequence"/>
</dbReference>
<dbReference type="Gene3D" id="2.130.10.10">
    <property type="entry name" value="YVTN repeat-like/Quinoprotein amine dehydrogenase"/>
    <property type="match status" value="1"/>
</dbReference>
<evidence type="ECO:0000313" key="1">
    <source>
        <dbReference type="EMBL" id="PCJ42572.1"/>
    </source>
</evidence>
<evidence type="ECO:0000313" key="2">
    <source>
        <dbReference type="Proteomes" id="UP000228987"/>
    </source>
</evidence>
<dbReference type="SUPFAM" id="SSF50969">
    <property type="entry name" value="YVTN repeat-like/Quinoprotein amine dehydrogenase"/>
    <property type="match status" value="1"/>
</dbReference>
<dbReference type="EMBL" id="NVWI01000002">
    <property type="protein sequence ID" value="PCJ42572.1"/>
    <property type="molecule type" value="Genomic_DNA"/>
</dbReference>
<dbReference type="AlphaFoldDB" id="A0A2A5CFM4"/>
<dbReference type="InterPro" id="IPR007788">
    <property type="entry name" value="QCT"/>
</dbReference>
<comment type="caution">
    <text evidence="1">The sequence shown here is derived from an EMBL/GenBank/DDBJ whole genome shotgun (WGS) entry which is preliminary data.</text>
</comment>
<proteinExistence type="predicted"/>